<sequence length="92" mass="10512">MDENSDKELKMSKRETNRRRMPREDARFDEISKNGSQEYWALAADILPNATILGTAYRLEVLDADPNFRGEAYSLMYAIRKQAISDAKPAGQ</sequence>
<proteinExistence type="predicted"/>
<dbReference type="Proteomes" id="UP000243686">
    <property type="component" value="Unassembled WGS sequence"/>
</dbReference>
<feature type="region of interest" description="Disordered" evidence="1">
    <location>
        <begin position="1"/>
        <end position="24"/>
    </location>
</feature>
<dbReference type="EMBL" id="KV893389">
    <property type="protein sequence ID" value="OON19342.1"/>
    <property type="molecule type" value="Genomic_DNA"/>
</dbReference>
<organism evidence="2 3">
    <name type="scientific">Opisthorchis viverrini</name>
    <name type="common">Southeast Asian liver fluke</name>
    <dbReference type="NCBI Taxonomy" id="6198"/>
    <lineage>
        <taxon>Eukaryota</taxon>
        <taxon>Metazoa</taxon>
        <taxon>Spiralia</taxon>
        <taxon>Lophotrochozoa</taxon>
        <taxon>Platyhelminthes</taxon>
        <taxon>Trematoda</taxon>
        <taxon>Digenea</taxon>
        <taxon>Opisthorchiida</taxon>
        <taxon>Opisthorchiata</taxon>
        <taxon>Opisthorchiidae</taxon>
        <taxon>Opisthorchis</taxon>
    </lineage>
</organism>
<evidence type="ECO:0000313" key="2">
    <source>
        <dbReference type="EMBL" id="OON19342.1"/>
    </source>
</evidence>
<evidence type="ECO:0000313" key="3">
    <source>
        <dbReference type="Proteomes" id="UP000243686"/>
    </source>
</evidence>
<protein>
    <submittedName>
        <fullName evidence="2">Uncharacterized protein</fullName>
    </submittedName>
</protein>
<evidence type="ECO:0000256" key="1">
    <source>
        <dbReference type="SAM" id="MobiDB-lite"/>
    </source>
</evidence>
<accession>A0A1S8WXV3</accession>
<dbReference type="AlphaFoldDB" id="A0A1S8WXV3"/>
<name>A0A1S8WXV3_OPIVI</name>
<keyword evidence="3" id="KW-1185">Reference proteome</keyword>
<reference evidence="2 3" key="1">
    <citation type="submission" date="2015-03" db="EMBL/GenBank/DDBJ databases">
        <title>Draft genome of the nematode, Opisthorchis viverrini.</title>
        <authorList>
            <person name="Mitreva M."/>
        </authorList>
    </citation>
    <scope>NUCLEOTIDE SEQUENCE [LARGE SCALE GENOMIC DNA]</scope>
    <source>
        <strain evidence="2">Khon Kaen</strain>
    </source>
</reference>
<gene>
    <name evidence="2" type="ORF">X801_04792</name>
</gene>
<feature type="compositionally biased region" description="Basic and acidic residues" evidence="1">
    <location>
        <begin position="1"/>
        <end position="15"/>
    </location>
</feature>